<evidence type="ECO:0000259" key="1">
    <source>
        <dbReference type="Pfam" id="PF00535"/>
    </source>
</evidence>
<organism evidence="3 4">
    <name type="scientific">Halanaerobium congolense</name>
    <dbReference type="NCBI Taxonomy" id="54121"/>
    <lineage>
        <taxon>Bacteria</taxon>
        <taxon>Bacillati</taxon>
        <taxon>Bacillota</taxon>
        <taxon>Clostridia</taxon>
        <taxon>Halanaerobiales</taxon>
        <taxon>Halanaerobiaceae</taxon>
        <taxon>Halanaerobium</taxon>
    </lineage>
</organism>
<dbReference type="Proteomes" id="UP000199519">
    <property type="component" value="Unassembled WGS sequence"/>
</dbReference>
<reference evidence="4 5" key="1">
    <citation type="submission" date="2016-10" db="EMBL/GenBank/DDBJ databases">
        <authorList>
            <person name="Varghese N."/>
            <person name="Submissions S."/>
        </authorList>
    </citation>
    <scope>NUCLEOTIDE SEQUENCE [LARGE SCALE GENOMIC DNA]</scope>
    <source>
        <strain evidence="2 5">WG2</strain>
        <strain evidence="3 4">WG5</strain>
    </source>
</reference>
<dbReference type="RefSeq" id="WP_089655822.1">
    <property type="nucleotide sequence ID" value="NZ_FNBJ01000013.1"/>
</dbReference>
<proteinExistence type="predicted"/>
<dbReference type="GO" id="GO:0016740">
    <property type="term" value="F:transferase activity"/>
    <property type="evidence" value="ECO:0007669"/>
    <property type="project" value="UniProtKB-KW"/>
</dbReference>
<evidence type="ECO:0000313" key="2">
    <source>
        <dbReference type="EMBL" id="SDF46772.1"/>
    </source>
</evidence>
<dbReference type="EMBL" id="FNBJ01000013">
    <property type="protein sequence ID" value="SDF46772.1"/>
    <property type="molecule type" value="Genomic_DNA"/>
</dbReference>
<evidence type="ECO:0000313" key="4">
    <source>
        <dbReference type="Proteomes" id="UP000198612"/>
    </source>
</evidence>
<evidence type="ECO:0000313" key="3">
    <source>
        <dbReference type="EMBL" id="SES94848.1"/>
    </source>
</evidence>
<dbReference type="SUPFAM" id="SSF53448">
    <property type="entry name" value="Nucleotide-diphospho-sugar transferases"/>
    <property type="match status" value="1"/>
</dbReference>
<sequence length="253" mass="30032">MEELSALVLTYNEEDHIAECLESINWIERIVVVDSFSEDKTKKICQQYDNVDFFENEFNDFASQRNFGLEKIKTDWVFVIDADERVTSELKNEIIETLNNPTAAGYEIARKNYFLGKWIKYCGWYPDYTLRLFKSKFRYEGLVHESPQISGKIEKLNNDFIHYTYKDLKSYIDKMNQYTTLDAQKKYNSGKTVSIVYILLRPFFEFIKTYITKKGLFNGFQGLVVSIFSSYYQFVKNIKLWELNNLRNSDTNE</sequence>
<dbReference type="Gene3D" id="3.90.550.10">
    <property type="entry name" value="Spore Coat Polysaccharide Biosynthesis Protein SpsA, Chain A"/>
    <property type="match status" value="1"/>
</dbReference>
<evidence type="ECO:0000313" key="5">
    <source>
        <dbReference type="Proteomes" id="UP000199519"/>
    </source>
</evidence>
<keyword evidence="5" id="KW-1185">Reference proteome</keyword>
<dbReference type="InterPro" id="IPR001173">
    <property type="entry name" value="Glyco_trans_2-like"/>
</dbReference>
<name>A0A1I0AKM2_9FIRM</name>
<keyword evidence="3" id="KW-0808">Transferase</keyword>
<dbReference type="PANTHER" id="PTHR43630:SF2">
    <property type="entry name" value="GLYCOSYLTRANSFERASE"/>
    <property type="match status" value="1"/>
</dbReference>
<accession>A0A1I0AKM2</accession>
<dbReference type="EMBL" id="FOHG01000013">
    <property type="protein sequence ID" value="SES94848.1"/>
    <property type="molecule type" value="Genomic_DNA"/>
</dbReference>
<dbReference type="Proteomes" id="UP000198612">
    <property type="component" value="Unassembled WGS sequence"/>
</dbReference>
<dbReference type="CDD" id="cd02511">
    <property type="entry name" value="Beta4Glucosyltransferase"/>
    <property type="match status" value="1"/>
</dbReference>
<dbReference type="InterPro" id="IPR029044">
    <property type="entry name" value="Nucleotide-diphossugar_trans"/>
</dbReference>
<dbReference type="Pfam" id="PF00535">
    <property type="entry name" value="Glycos_transf_2"/>
    <property type="match status" value="1"/>
</dbReference>
<protein>
    <submittedName>
        <fullName evidence="3">Glycosyltransferase involved in cell wall bisynthesis</fullName>
    </submittedName>
</protein>
<dbReference type="AlphaFoldDB" id="A0A1I0AKM2"/>
<gene>
    <name evidence="2" type="ORF">SAMN04488598_11311</name>
    <name evidence="3" type="ORF">SAMN04515652_11311</name>
</gene>
<dbReference type="PANTHER" id="PTHR43630">
    <property type="entry name" value="POLY-BETA-1,6-N-ACETYL-D-GLUCOSAMINE SYNTHASE"/>
    <property type="match status" value="1"/>
</dbReference>
<feature type="domain" description="Glycosyltransferase 2-like" evidence="1">
    <location>
        <begin position="5"/>
        <end position="121"/>
    </location>
</feature>